<dbReference type="InterPro" id="IPR013406">
    <property type="entry name" value="CHP02574_addiction_mod"/>
</dbReference>
<reference evidence="2" key="1">
    <citation type="journal article" date="2019" name="Int. J. Syst. Evol. Microbiol.">
        <title>The Global Catalogue of Microorganisms (GCM) 10K type strain sequencing project: providing services to taxonomists for standard genome sequencing and annotation.</title>
        <authorList>
            <consortium name="The Broad Institute Genomics Platform"/>
            <consortium name="The Broad Institute Genome Sequencing Center for Infectious Disease"/>
            <person name="Wu L."/>
            <person name="Ma J."/>
        </authorList>
    </citation>
    <scope>NUCLEOTIDE SEQUENCE [LARGE SCALE GENOMIC DNA]</scope>
    <source>
        <strain evidence="2">CGMCC 1.10832</strain>
    </source>
</reference>
<dbReference type="Pfam" id="PF09720">
    <property type="entry name" value="Unstab_antitox"/>
    <property type="match status" value="1"/>
</dbReference>
<name>A0ABQ1M687_9BACT</name>
<dbReference type="EMBL" id="BMEC01000006">
    <property type="protein sequence ID" value="GGC35410.1"/>
    <property type="molecule type" value="Genomic_DNA"/>
</dbReference>
<dbReference type="NCBIfam" id="TIGR02574">
    <property type="entry name" value="stabl_TIGR02574"/>
    <property type="match status" value="1"/>
</dbReference>
<evidence type="ECO:0008006" key="3">
    <source>
        <dbReference type="Google" id="ProtNLM"/>
    </source>
</evidence>
<keyword evidence="2" id="KW-1185">Reference proteome</keyword>
<organism evidence="1 2">
    <name type="scientific">Marivirga lumbricoides</name>
    <dbReference type="NCBI Taxonomy" id="1046115"/>
    <lineage>
        <taxon>Bacteria</taxon>
        <taxon>Pseudomonadati</taxon>
        <taxon>Bacteroidota</taxon>
        <taxon>Cytophagia</taxon>
        <taxon>Cytophagales</taxon>
        <taxon>Marivirgaceae</taxon>
        <taxon>Marivirga</taxon>
    </lineage>
</organism>
<protein>
    <recommendedName>
        <fullName evidence="3">Addiction module protein</fullName>
    </recommendedName>
</protein>
<dbReference type="RefSeq" id="WP_229712561.1">
    <property type="nucleotide sequence ID" value="NZ_BAABHU010000006.1"/>
</dbReference>
<evidence type="ECO:0000313" key="1">
    <source>
        <dbReference type="EMBL" id="GGC35410.1"/>
    </source>
</evidence>
<gene>
    <name evidence="1" type="ORF">GCM10011506_20970</name>
</gene>
<dbReference type="Proteomes" id="UP000636010">
    <property type="component" value="Unassembled WGS sequence"/>
</dbReference>
<evidence type="ECO:0000313" key="2">
    <source>
        <dbReference type="Proteomes" id="UP000636010"/>
    </source>
</evidence>
<proteinExistence type="predicted"/>
<accession>A0ABQ1M687</accession>
<sequence>MREILSTRMDIQSVKIDLIHWLTELQDKSTLKKLQGLKEQQEITFELSAEQKKELDSRLEKYENGEMKFSSWETVKDRIRNRAKDDL</sequence>
<comment type="caution">
    <text evidence="1">The sequence shown here is derived from an EMBL/GenBank/DDBJ whole genome shotgun (WGS) entry which is preliminary data.</text>
</comment>